<accession>A0A9P6SWX5</accession>
<dbReference type="AlphaFoldDB" id="A0A9P6SWX5"/>
<proteinExistence type="predicted"/>
<organism evidence="3 4">
    <name type="scientific">Entomortierella chlamydospora</name>
    <dbReference type="NCBI Taxonomy" id="101097"/>
    <lineage>
        <taxon>Eukaryota</taxon>
        <taxon>Fungi</taxon>
        <taxon>Fungi incertae sedis</taxon>
        <taxon>Mucoromycota</taxon>
        <taxon>Mortierellomycotina</taxon>
        <taxon>Mortierellomycetes</taxon>
        <taxon>Mortierellales</taxon>
        <taxon>Mortierellaceae</taxon>
        <taxon>Entomortierella</taxon>
    </lineage>
</organism>
<dbReference type="Proteomes" id="UP000703661">
    <property type="component" value="Unassembled WGS sequence"/>
</dbReference>
<feature type="transmembrane region" description="Helical" evidence="2">
    <location>
        <begin position="65"/>
        <end position="90"/>
    </location>
</feature>
<feature type="transmembrane region" description="Helical" evidence="2">
    <location>
        <begin position="6"/>
        <end position="25"/>
    </location>
</feature>
<evidence type="ECO:0000256" key="1">
    <source>
        <dbReference type="SAM" id="MobiDB-lite"/>
    </source>
</evidence>
<feature type="compositionally biased region" description="Polar residues" evidence="1">
    <location>
        <begin position="638"/>
        <end position="648"/>
    </location>
</feature>
<protein>
    <submittedName>
        <fullName evidence="3">Uncharacterized protein</fullName>
    </submittedName>
</protein>
<evidence type="ECO:0000313" key="3">
    <source>
        <dbReference type="EMBL" id="KAG0008875.1"/>
    </source>
</evidence>
<feature type="compositionally biased region" description="Low complexity" evidence="1">
    <location>
        <begin position="666"/>
        <end position="675"/>
    </location>
</feature>
<feature type="transmembrane region" description="Helical" evidence="2">
    <location>
        <begin position="32"/>
        <end position="53"/>
    </location>
</feature>
<name>A0A9P6SWX5_9FUNG</name>
<evidence type="ECO:0000256" key="2">
    <source>
        <dbReference type="SAM" id="Phobius"/>
    </source>
</evidence>
<keyword evidence="2" id="KW-0812">Transmembrane</keyword>
<keyword evidence="4" id="KW-1185">Reference proteome</keyword>
<feature type="region of interest" description="Disordered" evidence="1">
    <location>
        <begin position="565"/>
        <end position="615"/>
    </location>
</feature>
<feature type="transmembrane region" description="Helical" evidence="2">
    <location>
        <begin position="146"/>
        <end position="165"/>
    </location>
</feature>
<dbReference type="EMBL" id="JAAAID010001758">
    <property type="protein sequence ID" value="KAG0008875.1"/>
    <property type="molecule type" value="Genomic_DNA"/>
</dbReference>
<feature type="region of interest" description="Disordered" evidence="1">
    <location>
        <begin position="264"/>
        <end position="284"/>
    </location>
</feature>
<evidence type="ECO:0000313" key="4">
    <source>
        <dbReference type="Proteomes" id="UP000703661"/>
    </source>
</evidence>
<reference evidence="3" key="1">
    <citation type="journal article" date="2020" name="Fungal Divers.">
        <title>Resolving the Mortierellaceae phylogeny through synthesis of multi-gene phylogenetics and phylogenomics.</title>
        <authorList>
            <person name="Vandepol N."/>
            <person name="Liber J."/>
            <person name="Desiro A."/>
            <person name="Na H."/>
            <person name="Kennedy M."/>
            <person name="Barry K."/>
            <person name="Grigoriev I.V."/>
            <person name="Miller A.N."/>
            <person name="O'Donnell K."/>
            <person name="Stajich J.E."/>
            <person name="Bonito G."/>
        </authorList>
    </citation>
    <scope>NUCLEOTIDE SEQUENCE</scope>
    <source>
        <strain evidence="3">NRRL 2769</strain>
    </source>
</reference>
<gene>
    <name evidence="3" type="ORF">BGZ80_002958</name>
</gene>
<keyword evidence="2" id="KW-0472">Membrane</keyword>
<sequence length="688" mass="75980">MLPLPSTIVATVYITLITILSCVQFRRSQTPLRFGAVVMALFGLSISAFSIVYTTDKVSLSIFWVYQFVAECIAVTWLIVTMIQLGYTFYPLTRHQTLIWRTAVGSVIIYDLIAISELSYYCYGVWGSGSLSKEGTPILWIYWVRQVAKVLACAVTIAYLFIPLVRHHHSTGVAMIADSNTLAVGTWYLSALGFTSLGYLVMFIYYMTKSKEVFSPQAQALDLCIRLTSCPIFSLPPPQFLINYFRKKYGSAARDDNPNTMIEEGITNDPRPRRPPMLVGQSTSTRRNSNYVFGPGYQERNASTYSSLEIDEDRCKRYLDEEVNIGTTSSLDTAAETSPKLRPLTKLSTLNLKESKASTEGSKNEAVLSSLPISAPTDRSSTPDSEEITMGTHLPSFAPGIALELNEKKETALAARKISRRLTMEGRKDNLDFLNITGLMRRSHCPTTGQVQKSTASIGLGTGPGSHPSLPTSISEISFSPSRHYGDIRERSAQPTALRRGRGGNLSVISDGSIAEDDDKVGLDSKISQDHLYTHTIVGIETPEQEQKDLSDNQLVMDMEQYDTQMDTSSDCASSHHPMIRQSDSEVTEQQQQQQKHDSSGDSSSSKPIKKMSIDNLRRMSRDALTRFQEGVFGASVSLSNSATTGPLSPTILRTERESYGFDAKSTTTTTTSTTLPTQQLSGDDDHV</sequence>
<feature type="region of interest" description="Disordered" evidence="1">
    <location>
        <begin position="638"/>
        <end position="688"/>
    </location>
</feature>
<comment type="caution">
    <text evidence="3">The sequence shown here is derived from an EMBL/GenBank/DDBJ whole genome shotgun (WGS) entry which is preliminary data.</text>
</comment>
<feature type="transmembrane region" description="Helical" evidence="2">
    <location>
        <begin position="186"/>
        <end position="207"/>
    </location>
</feature>
<feature type="transmembrane region" description="Helical" evidence="2">
    <location>
        <begin position="102"/>
        <end position="126"/>
    </location>
</feature>
<keyword evidence="2" id="KW-1133">Transmembrane helix</keyword>